<dbReference type="AlphaFoldDB" id="A0A9X2NTF0"/>
<sequence>MAVTPDNILKYCLDNLEGVVEVRSWGERGIFYNPSSVLKRDVYVLTIKEKDGDNDRASRLDREGAWRVNIGVRKQTFRTLFGELPKRPCKGSIVDMPYNFTAKNVIMPHPVYAWMGWICALSPSETTFESLKPYILESYEYAKEKFSKRK</sequence>
<dbReference type="Pfam" id="PF19694">
    <property type="entry name" value="DUF6194"/>
    <property type="match status" value="1"/>
</dbReference>
<protein>
    <submittedName>
        <fullName evidence="2">DUF6194 family protein</fullName>
    </submittedName>
</protein>
<reference evidence="2" key="2">
    <citation type="submission" date="2022-04" db="EMBL/GenBank/DDBJ databases">
        <authorList>
            <person name="Fokt H."/>
            <person name="Baines J."/>
        </authorList>
    </citation>
    <scope>NUCLEOTIDE SEQUENCE</scope>
    <source>
        <strain evidence="2">KH365_2</strain>
    </source>
</reference>
<comment type="caution">
    <text evidence="2">The sequence shown here is derived from an EMBL/GenBank/DDBJ whole genome shotgun (WGS) entry which is preliminary data.</text>
</comment>
<organism evidence="2 3">
    <name type="scientific">Bacteroides muris</name>
    <name type="common">ex Fokt et al. 2023</name>
    <dbReference type="NCBI Taxonomy" id="2937417"/>
    <lineage>
        <taxon>Bacteria</taxon>
        <taxon>Pseudomonadati</taxon>
        <taxon>Bacteroidota</taxon>
        <taxon>Bacteroidia</taxon>
        <taxon>Bacteroidales</taxon>
        <taxon>Bacteroidaceae</taxon>
        <taxon>Bacteroides</taxon>
    </lineage>
</organism>
<accession>A0A9X2NTF0</accession>
<dbReference type="Proteomes" id="UP001143192">
    <property type="component" value="Unassembled WGS sequence"/>
</dbReference>
<dbReference type="EMBL" id="JAMZED010000032">
    <property type="protein sequence ID" value="MCR6505549.1"/>
    <property type="molecule type" value="Genomic_DNA"/>
</dbReference>
<keyword evidence="3" id="KW-1185">Reference proteome</keyword>
<reference evidence="2" key="1">
    <citation type="journal article" date="2022" name="Arch. Microbiol.">
        <title>Bacteroides muris sp. nov. isolated from the cecum of wild-derived house mice.</title>
        <authorList>
            <person name="Fokt H."/>
            <person name="Unni R."/>
            <person name="Repnik U."/>
            <person name="Schmitz R.A."/>
            <person name="Bramkamp M."/>
            <person name="Baines J.F."/>
            <person name="Unterweger D."/>
        </authorList>
    </citation>
    <scope>NUCLEOTIDE SEQUENCE</scope>
    <source>
        <strain evidence="2">KH365_2</strain>
    </source>
</reference>
<dbReference type="InterPro" id="IPR045676">
    <property type="entry name" value="DUF6194"/>
</dbReference>
<feature type="domain" description="DUF6194" evidence="1">
    <location>
        <begin position="4"/>
        <end position="150"/>
    </location>
</feature>
<gene>
    <name evidence="2" type="ORF">M1B79_12970</name>
</gene>
<name>A0A9X2NTF0_9BACE</name>
<dbReference type="RefSeq" id="WP_257931986.1">
    <property type="nucleotide sequence ID" value="NZ_JAMZED010000032.1"/>
</dbReference>
<proteinExistence type="predicted"/>
<evidence type="ECO:0000313" key="2">
    <source>
        <dbReference type="EMBL" id="MCR6505549.1"/>
    </source>
</evidence>
<evidence type="ECO:0000313" key="3">
    <source>
        <dbReference type="Proteomes" id="UP001143192"/>
    </source>
</evidence>
<evidence type="ECO:0000259" key="1">
    <source>
        <dbReference type="Pfam" id="PF19694"/>
    </source>
</evidence>